<dbReference type="GO" id="GO:0005762">
    <property type="term" value="C:mitochondrial large ribosomal subunit"/>
    <property type="evidence" value="ECO:0007669"/>
    <property type="project" value="TreeGrafter"/>
</dbReference>
<evidence type="ECO:0000256" key="4">
    <source>
        <dbReference type="SAM" id="MobiDB-lite"/>
    </source>
</evidence>
<evidence type="ECO:0000259" key="5">
    <source>
        <dbReference type="SMART" id="SM01382"/>
    </source>
</evidence>
<feature type="region of interest" description="Disordered" evidence="4">
    <location>
        <begin position="326"/>
        <end position="353"/>
    </location>
</feature>
<dbReference type="Pfam" id="PF00181">
    <property type="entry name" value="Ribosomal_L2_N"/>
    <property type="match status" value="1"/>
</dbReference>
<evidence type="ECO:0000259" key="6">
    <source>
        <dbReference type="SMART" id="SM01383"/>
    </source>
</evidence>
<dbReference type="SUPFAM" id="SSF50104">
    <property type="entry name" value="Translation proteins SH3-like domain"/>
    <property type="match status" value="1"/>
</dbReference>
<dbReference type="GO" id="GO:0032543">
    <property type="term" value="P:mitochondrial translation"/>
    <property type="evidence" value="ECO:0007669"/>
    <property type="project" value="TreeGrafter"/>
</dbReference>
<dbReference type="OMA" id="RIIHYPE"/>
<dbReference type="InterPro" id="IPR022666">
    <property type="entry name" value="Ribosomal_uL2_RNA-bd_dom"/>
</dbReference>
<gene>
    <name evidence="7" type="ORF">TCAL_09288</name>
</gene>
<dbReference type="InterPro" id="IPR002171">
    <property type="entry name" value="Ribosomal_uL2"/>
</dbReference>
<dbReference type="AlphaFoldDB" id="A0A553P0F4"/>
<dbReference type="InterPro" id="IPR014722">
    <property type="entry name" value="Rib_uL2_dom2"/>
</dbReference>
<proteinExistence type="inferred from homology"/>
<keyword evidence="2" id="KW-0689">Ribosomal protein</keyword>
<evidence type="ECO:0000256" key="3">
    <source>
        <dbReference type="ARBA" id="ARBA00023274"/>
    </source>
</evidence>
<accession>A0A553P0F4</accession>
<feature type="region of interest" description="Disordered" evidence="4">
    <location>
        <begin position="85"/>
        <end position="107"/>
    </location>
</feature>
<sequence length="380" mass="42353">MMGLMGLTRWTSLAQRWAPSLVATPVSGSSLNLWAPLSTLSYAGGEGPGRGWRTGSSPMSGGFPLSVRHLMQDYRLNFVVKRAPPLGPHRKLAPNQRDGQRKGEHGNYKRIIHYPEDGQYTIKKLPITKLGGRDPVTGRKVIQRFGGGSKQKYRWIDWQRLPEGWDPEEDFVERVISLNYDPCRDARIMLTGHGEKLRWQIATTTVQVGDLITANGRIPPNPIRPIEGHSYALGALPSGTPVCLVQWGVGSKEVKIIEGGMSGKVLRKVDNKVVIKSSNSFDYALPESCQCVVGTVMKEPLKALEIGSPNRARWLGIMPSSGLWHRKTGHSGRKIRKPPPVEEVRPKPPPKNTTMLLHCRTEGIRGEPRGRKRIINEPKW</sequence>
<dbReference type="GO" id="GO:0003723">
    <property type="term" value="F:RNA binding"/>
    <property type="evidence" value="ECO:0007669"/>
    <property type="project" value="TreeGrafter"/>
</dbReference>
<reference evidence="7 8" key="1">
    <citation type="journal article" date="2018" name="Nat. Ecol. Evol.">
        <title>Genomic signatures of mitonuclear coevolution across populations of Tigriopus californicus.</title>
        <authorList>
            <person name="Barreto F.S."/>
            <person name="Watson E.T."/>
            <person name="Lima T.G."/>
            <person name="Willett C.S."/>
            <person name="Edmands S."/>
            <person name="Li W."/>
            <person name="Burton R.S."/>
        </authorList>
    </citation>
    <scope>NUCLEOTIDE SEQUENCE [LARGE SCALE GENOMIC DNA]</scope>
    <source>
        <strain evidence="7 8">San Diego</strain>
    </source>
</reference>
<dbReference type="OrthoDB" id="268576at2759"/>
<dbReference type="GO" id="GO:0003735">
    <property type="term" value="F:structural constituent of ribosome"/>
    <property type="evidence" value="ECO:0007669"/>
    <property type="project" value="InterPro"/>
</dbReference>
<dbReference type="SMART" id="SM01383">
    <property type="entry name" value="Ribosomal_L2"/>
    <property type="match status" value="1"/>
</dbReference>
<name>A0A553P0F4_TIGCA</name>
<evidence type="ECO:0000256" key="1">
    <source>
        <dbReference type="ARBA" id="ARBA00005636"/>
    </source>
</evidence>
<keyword evidence="8" id="KW-1185">Reference proteome</keyword>
<feature type="compositionally biased region" description="Basic residues" evidence="4">
    <location>
        <begin position="326"/>
        <end position="337"/>
    </location>
</feature>
<feature type="domain" description="Large ribosomal subunit protein uL2 C-terminal" evidence="5">
    <location>
        <begin position="225"/>
        <end position="347"/>
    </location>
</feature>
<dbReference type="STRING" id="6832.A0A553P0F4"/>
<keyword evidence="3" id="KW-0687">Ribonucleoprotein</keyword>
<dbReference type="EMBL" id="VCGU01000009">
    <property type="protein sequence ID" value="TRY71157.1"/>
    <property type="molecule type" value="Genomic_DNA"/>
</dbReference>
<evidence type="ECO:0000313" key="7">
    <source>
        <dbReference type="EMBL" id="TRY71157.1"/>
    </source>
</evidence>
<protein>
    <submittedName>
        <fullName evidence="7">Uncharacterized protein</fullName>
    </submittedName>
</protein>
<evidence type="ECO:0000313" key="8">
    <source>
        <dbReference type="Proteomes" id="UP000318571"/>
    </source>
</evidence>
<evidence type="ECO:0000256" key="2">
    <source>
        <dbReference type="ARBA" id="ARBA00022980"/>
    </source>
</evidence>
<dbReference type="Proteomes" id="UP000318571">
    <property type="component" value="Chromosome 9"/>
</dbReference>
<comment type="caution">
    <text evidence="7">The sequence shown here is derived from an EMBL/GenBank/DDBJ whole genome shotgun (WGS) entry which is preliminary data.</text>
</comment>
<dbReference type="SUPFAM" id="SSF50249">
    <property type="entry name" value="Nucleic acid-binding proteins"/>
    <property type="match status" value="1"/>
</dbReference>
<feature type="domain" description="Large ribosomal subunit protein uL2 RNA-binding" evidence="6">
    <location>
        <begin position="132"/>
        <end position="214"/>
    </location>
</feature>
<feature type="compositionally biased region" description="Basic and acidic residues" evidence="4">
    <location>
        <begin position="98"/>
        <end position="107"/>
    </location>
</feature>
<dbReference type="InterPro" id="IPR012340">
    <property type="entry name" value="NA-bd_OB-fold"/>
</dbReference>
<comment type="similarity">
    <text evidence="1">Belongs to the universal ribosomal protein uL2 family.</text>
</comment>
<dbReference type="Gene3D" id="2.30.30.30">
    <property type="match status" value="1"/>
</dbReference>
<dbReference type="SMART" id="SM01382">
    <property type="entry name" value="Ribosomal_L2_C"/>
    <property type="match status" value="1"/>
</dbReference>
<organism evidence="7 8">
    <name type="scientific">Tigriopus californicus</name>
    <name type="common">Marine copepod</name>
    <dbReference type="NCBI Taxonomy" id="6832"/>
    <lineage>
        <taxon>Eukaryota</taxon>
        <taxon>Metazoa</taxon>
        <taxon>Ecdysozoa</taxon>
        <taxon>Arthropoda</taxon>
        <taxon>Crustacea</taxon>
        <taxon>Multicrustacea</taxon>
        <taxon>Hexanauplia</taxon>
        <taxon>Copepoda</taxon>
        <taxon>Harpacticoida</taxon>
        <taxon>Harpacticidae</taxon>
        <taxon>Tigriopus</taxon>
    </lineage>
</organism>
<dbReference type="InterPro" id="IPR022669">
    <property type="entry name" value="Ribosomal_uL2_C"/>
</dbReference>
<dbReference type="InterPro" id="IPR008991">
    <property type="entry name" value="Translation_prot_SH3-like_sf"/>
</dbReference>
<dbReference type="Gene3D" id="2.40.50.140">
    <property type="entry name" value="Nucleic acid-binding proteins"/>
    <property type="match status" value="1"/>
</dbReference>
<dbReference type="PANTHER" id="PTHR13691">
    <property type="entry name" value="RIBOSOMAL PROTEIN L2"/>
    <property type="match status" value="1"/>
</dbReference>
<dbReference type="PANTHER" id="PTHR13691:SF73">
    <property type="entry name" value="LARGE RIBOSOMAL SUBUNIT PROTEIN UL2M"/>
    <property type="match status" value="1"/>
</dbReference>